<dbReference type="GeneID" id="27319815"/>
<protein>
    <submittedName>
        <fullName evidence="2">Uncharacterized protein</fullName>
    </submittedName>
</protein>
<dbReference type="AlphaFoldDB" id="A0A0D1Y0Z5"/>
<keyword evidence="1" id="KW-1133">Transmembrane helix</keyword>
<organism evidence="2 3">
    <name type="scientific">Exophiala mesophila</name>
    <name type="common">Black yeast-like fungus</name>
    <dbReference type="NCBI Taxonomy" id="212818"/>
    <lineage>
        <taxon>Eukaryota</taxon>
        <taxon>Fungi</taxon>
        <taxon>Dikarya</taxon>
        <taxon>Ascomycota</taxon>
        <taxon>Pezizomycotina</taxon>
        <taxon>Eurotiomycetes</taxon>
        <taxon>Chaetothyriomycetidae</taxon>
        <taxon>Chaetothyriales</taxon>
        <taxon>Herpotrichiellaceae</taxon>
        <taxon>Exophiala</taxon>
    </lineage>
</organism>
<evidence type="ECO:0000313" key="3">
    <source>
        <dbReference type="Proteomes" id="UP000054302"/>
    </source>
</evidence>
<dbReference type="OMA" id="REQTRIP"/>
<dbReference type="HOGENOM" id="CLU_120129_0_0_1"/>
<evidence type="ECO:0000256" key="1">
    <source>
        <dbReference type="SAM" id="Phobius"/>
    </source>
</evidence>
<reference evidence="2 3" key="1">
    <citation type="submission" date="2015-01" db="EMBL/GenBank/DDBJ databases">
        <title>The Genome Sequence of Exophiala mesophila CBS40295.</title>
        <authorList>
            <consortium name="The Broad Institute Genomics Platform"/>
            <person name="Cuomo C."/>
            <person name="de Hoog S."/>
            <person name="Gorbushina A."/>
            <person name="Stielow B."/>
            <person name="Teixiera M."/>
            <person name="Abouelleil A."/>
            <person name="Chapman S.B."/>
            <person name="Priest M."/>
            <person name="Young S.K."/>
            <person name="Wortman J."/>
            <person name="Nusbaum C."/>
            <person name="Birren B."/>
        </authorList>
    </citation>
    <scope>NUCLEOTIDE SEQUENCE [LARGE SCALE GENOMIC DNA]</scope>
    <source>
        <strain evidence="2 3">CBS 40295</strain>
    </source>
</reference>
<evidence type="ECO:0000313" key="2">
    <source>
        <dbReference type="EMBL" id="KIV94181.1"/>
    </source>
</evidence>
<dbReference type="Proteomes" id="UP000054302">
    <property type="component" value="Unassembled WGS sequence"/>
</dbReference>
<sequence length="156" mass="17143">MSLYPTFYHVGQATASVYSGLLSAMAIYNLQKHKDQTEQAAQYSNIAANQLHKTRTTQTSGALATLSSLGSAVYLAATQESDSKTTMFLLSSVNSLCMALAYRHLTNFWHGKAKVPLMTDYNDGITISNRLRYFLIGLSASWALIAVVYLWETNSG</sequence>
<dbReference type="VEuPathDB" id="FungiDB:PV10_01970"/>
<keyword evidence="1" id="KW-0812">Transmembrane</keyword>
<gene>
    <name evidence="2" type="ORF">PV10_01970</name>
</gene>
<feature type="transmembrane region" description="Helical" evidence="1">
    <location>
        <begin position="133"/>
        <end position="151"/>
    </location>
</feature>
<dbReference type="OrthoDB" id="5405107at2759"/>
<keyword evidence="1" id="KW-0472">Membrane</keyword>
<dbReference type="RefSeq" id="XP_016225755.1">
    <property type="nucleotide sequence ID" value="XM_016366237.1"/>
</dbReference>
<name>A0A0D1Y0Z5_EXOME</name>
<accession>A0A0D1Y0Z5</accession>
<feature type="transmembrane region" description="Helical" evidence="1">
    <location>
        <begin position="6"/>
        <end position="28"/>
    </location>
</feature>
<dbReference type="EMBL" id="KN847521">
    <property type="protein sequence ID" value="KIV94181.1"/>
    <property type="molecule type" value="Genomic_DNA"/>
</dbReference>
<proteinExistence type="predicted"/>
<keyword evidence="3" id="KW-1185">Reference proteome</keyword>